<evidence type="ECO:0000313" key="1">
    <source>
        <dbReference type="EMBL" id="SDZ92748.1"/>
    </source>
</evidence>
<sequence length="53" mass="6463">MEEFSDYYFNKEGLMVFTESFHLRRGYCCKNKCKHCPWKYGKEKINNTQKKSS</sequence>
<accession>A0A1H3X2J3</accession>
<organism evidence="1 2">
    <name type="scientific">Pedobacter hartonius</name>
    <dbReference type="NCBI Taxonomy" id="425514"/>
    <lineage>
        <taxon>Bacteria</taxon>
        <taxon>Pseudomonadati</taxon>
        <taxon>Bacteroidota</taxon>
        <taxon>Sphingobacteriia</taxon>
        <taxon>Sphingobacteriales</taxon>
        <taxon>Sphingobacteriaceae</taxon>
        <taxon>Pedobacter</taxon>
    </lineage>
</organism>
<gene>
    <name evidence="1" type="ORF">SAMN05443550_101457</name>
</gene>
<reference evidence="1 2" key="1">
    <citation type="submission" date="2016-10" db="EMBL/GenBank/DDBJ databases">
        <authorList>
            <person name="de Groot N.N."/>
        </authorList>
    </citation>
    <scope>NUCLEOTIDE SEQUENCE [LARGE SCALE GENOMIC DNA]</scope>
    <source>
        <strain evidence="1 2">DSM 19033</strain>
    </source>
</reference>
<proteinExistence type="predicted"/>
<dbReference type="Proteomes" id="UP000198850">
    <property type="component" value="Unassembled WGS sequence"/>
</dbReference>
<protein>
    <submittedName>
        <fullName evidence="1">Uncharacterized protein</fullName>
    </submittedName>
</protein>
<keyword evidence="2" id="KW-1185">Reference proteome</keyword>
<dbReference type="AlphaFoldDB" id="A0A1H3X2J3"/>
<dbReference type="EMBL" id="FNRA01000001">
    <property type="protein sequence ID" value="SDZ92748.1"/>
    <property type="molecule type" value="Genomic_DNA"/>
</dbReference>
<dbReference type="InterPro" id="IPR040807">
    <property type="entry name" value="DUF5522"/>
</dbReference>
<dbReference type="STRING" id="425514.SAMN05443550_101457"/>
<name>A0A1H3X2J3_9SPHI</name>
<evidence type="ECO:0000313" key="2">
    <source>
        <dbReference type="Proteomes" id="UP000198850"/>
    </source>
</evidence>
<dbReference type="Pfam" id="PF17653">
    <property type="entry name" value="DUF5522"/>
    <property type="match status" value="1"/>
</dbReference>
<dbReference type="RefSeq" id="WP_175470455.1">
    <property type="nucleotide sequence ID" value="NZ_FNRA01000001.1"/>
</dbReference>